<dbReference type="Proteomes" id="UP000479000">
    <property type="component" value="Unassembled WGS sequence"/>
</dbReference>
<feature type="non-terminal residue" evidence="1">
    <location>
        <position position="1"/>
    </location>
</feature>
<accession>A0A6H5G9U5</accession>
<dbReference type="OrthoDB" id="5591912at2759"/>
<evidence type="ECO:0000313" key="1">
    <source>
        <dbReference type="EMBL" id="CAA9999094.1"/>
    </source>
</evidence>
<dbReference type="EMBL" id="CADCXU010008205">
    <property type="protein sequence ID" value="CAA9999094.1"/>
    <property type="molecule type" value="Genomic_DNA"/>
</dbReference>
<reference evidence="1 2" key="1">
    <citation type="submission" date="2020-02" db="EMBL/GenBank/DDBJ databases">
        <authorList>
            <person name="Ferguson B K."/>
        </authorList>
    </citation>
    <scope>NUCLEOTIDE SEQUENCE [LARGE SCALE GENOMIC DNA]</scope>
</reference>
<name>A0A6H5G9U5_9HEMI</name>
<gene>
    <name evidence="1" type="ORF">NTEN_LOCUS5377</name>
</gene>
<evidence type="ECO:0000313" key="2">
    <source>
        <dbReference type="Proteomes" id="UP000479000"/>
    </source>
</evidence>
<proteinExistence type="predicted"/>
<organism evidence="1 2">
    <name type="scientific">Nesidiocoris tenuis</name>
    <dbReference type="NCBI Taxonomy" id="355587"/>
    <lineage>
        <taxon>Eukaryota</taxon>
        <taxon>Metazoa</taxon>
        <taxon>Ecdysozoa</taxon>
        <taxon>Arthropoda</taxon>
        <taxon>Hexapoda</taxon>
        <taxon>Insecta</taxon>
        <taxon>Pterygota</taxon>
        <taxon>Neoptera</taxon>
        <taxon>Paraneoptera</taxon>
        <taxon>Hemiptera</taxon>
        <taxon>Heteroptera</taxon>
        <taxon>Panheteroptera</taxon>
        <taxon>Cimicomorpha</taxon>
        <taxon>Miridae</taxon>
        <taxon>Dicyphina</taxon>
        <taxon>Nesidiocoris</taxon>
    </lineage>
</organism>
<sequence length="66" mass="7465">IMHPSQETIHDYNDKPNLNLGPSSTAFFYGVEESFQGGSRPTKMKRHCLCNPVLCTYMVACVEKEL</sequence>
<dbReference type="AlphaFoldDB" id="A0A6H5G9U5"/>
<protein>
    <submittedName>
        <fullName evidence="1">Uncharacterized protein</fullName>
    </submittedName>
</protein>
<keyword evidence="2" id="KW-1185">Reference proteome</keyword>